<dbReference type="Proteomes" id="UP000289152">
    <property type="component" value="Unassembled WGS sequence"/>
</dbReference>
<evidence type="ECO:0000256" key="1">
    <source>
        <dbReference type="ARBA" id="ARBA00004173"/>
    </source>
</evidence>
<evidence type="ECO:0000256" key="8">
    <source>
        <dbReference type="SAM" id="MobiDB-lite"/>
    </source>
</evidence>
<evidence type="ECO:0000256" key="6">
    <source>
        <dbReference type="ARBA" id="ARBA00033752"/>
    </source>
</evidence>
<feature type="region of interest" description="Disordered" evidence="8">
    <location>
        <begin position="30"/>
        <end position="56"/>
    </location>
</feature>
<protein>
    <recommendedName>
        <fullName evidence="7">Large ribosomal subunit protein mL54</fullName>
    </recommendedName>
</protein>
<evidence type="ECO:0000256" key="5">
    <source>
        <dbReference type="ARBA" id="ARBA00023274"/>
    </source>
</evidence>
<feature type="compositionally biased region" description="Low complexity" evidence="8">
    <location>
        <begin position="30"/>
        <end position="45"/>
    </location>
</feature>
<dbReference type="PANTHER" id="PTHR28595">
    <property type="entry name" value="39S RIBOSOMAL PROTEIN L54, MITOCHONDRIAL"/>
    <property type="match status" value="1"/>
</dbReference>
<dbReference type="EMBL" id="SDIL01000102">
    <property type="protein sequence ID" value="RXK36306.1"/>
    <property type="molecule type" value="Genomic_DNA"/>
</dbReference>
<dbReference type="OrthoDB" id="10252718at2759"/>
<evidence type="ECO:0000313" key="10">
    <source>
        <dbReference type="Proteomes" id="UP000289152"/>
    </source>
</evidence>
<accession>A0A4Q1BDX4</accession>
<comment type="similarity">
    <text evidence="6">Belongs to the mitochondrion-specific ribosomal protein mL54 family.</text>
</comment>
<dbReference type="GO" id="GO:0005762">
    <property type="term" value="C:mitochondrial large ribosomal subunit"/>
    <property type="evidence" value="ECO:0007669"/>
    <property type="project" value="TreeGrafter"/>
</dbReference>
<comment type="subcellular location">
    <subcellularLocation>
        <location evidence="1">Mitochondrion</location>
    </subcellularLocation>
</comment>
<keyword evidence="2" id="KW-0809">Transit peptide</keyword>
<dbReference type="InParanoid" id="A0A4Q1BDX4"/>
<dbReference type="PANTHER" id="PTHR28595:SF1">
    <property type="entry name" value="LARGE RIBOSOMAL SUBUNIT PROTEIN ML54"/>
    <property type="match status" value="1"/>
</dbReference>
<gene>
    <name evidence="9" type="ORF">M231_06442</name>
</gene>
<proteinExistence type="inferred from homology"/>
<dbReference type="Pfam" id="PF08561">
    <property type="entry name" value="Ribosomal_L37"/>
    <property type="match status" value="1"/>
</dbReference>
<evidence type="ECO:0000256" key="3">
    <source>
        <dbReference type="ARBA" id="ARBA00022980"/>
    </source>
</evidence>
<evidence type="ECO:0000256" key="2">
    <source>
        <dbReference type="ARBA" id="ARBA00022946"/>
    </source>
</evidence>
<dbReference type="InterPro" id="IPR013870">
    <property type="entry name" value="Ribosomal_mL54"/>
</dbReference>
<organism evidence="9 10">
    <name type="scientific">Tremella mesenterica</name>
    <name type="common">Jelly fungus</name>
    <dbReference type="NCBI Taxonomy" id="5217"/>
    <lineage>
        <taxon>Eukaryota</taxon>
        <taxon>Fungi</taxon>
        <taxon>Dikarya</taxon>
        <taxon>Basidiomycota</taxon>
        <taxon>Agaricomycotina</taxon>
        <taxon>Tremellomycetes</taxon>
        <taxon>Tremellales</taxon>
        <taxon>Tremellaceae</taxon>
        <taxon>Tremella</taxon>
    </lineage>
</organism>
<dbReference type="STRING" id="5217.A0A4Q1BDX4"/>
<name>A0A4Q1BDX4_TREME</name>
<keyword evidence="5" id="KW-0687">Ribonucleoprotein</keyword>
<reference evidence="9 10" key="1">
    <citation type="submission" date="2016-06" db="EMBL/GenBank/DDBJ databases">
        <title>Evolution of pathogenesis and genome organization in the Tremellales.</title>
        <authorList>
            <person name="Cuomo C."/>
            <person name="Litvintseva A."/>
            <person name="Heitman J."/>
            <person name="Chen Y."/>
            <person name="Sun S."/>
            <person name="Springer D."/>
            <person name="Dromer F."/>
            <person name="Young S."/>
            <person name="Zeng Q."/>
            <person name="Chapman S."/>
            <person name="Gujja S."/>
            <person name="Saif S."/>
            <person name="Birren B."/>
        </authorList>
    </citation>
    <scope>NUCLEOTIDE SEQUENCE [LARGE SCALE GENOMIC DNA]</scope>
    <source>
        <strain evidence="9 10">ATCC 28783</strain>
    </source>
</reference>
<keyword evidence="4" id="KW-0496">Mitochondrion</keyword>
<keyword evidence="10" id="KW-1185">Reference proteome</keyword>
<sequence length="135" mass="14985">MSTRSILTPLLRPHHILIVPRIRFLFSTSPHASSSSATTSPTAKPKSPKRPVSSCKAGTKLTGLAVLKDQPDPVALPDDQYPDWLWTVLDKDESRSQPLNVTSTSGEPVDFAKEKRKLRAMNRQNIKASNYFKST</sequence>
<dbReference type="GO" id="GO:0003735">
    <property type="term" value="F:structural constituent of ribosome"/>
    <property type="evidence" value="ECO:0007669"/>
    <property type="project" value="TreeGrafter"/>
</dbReference>
<evidence type="ECO:0000256" key="7">
    <source>
        <dbReference type="ARBA" id="ARBA00035179"/>
    </source>
</evidence>
<dbReference type="AlphaFoldDB" id="A0A4Q1BDX4"/>
<evidence type="ECO:0000313" key="9">
    <source>
        <dbReference type="EMBL" id="RXK36306.1"/>
    </source>
</evidence>
<evidence type="ECO:0000256" key="4">
    <source>
        <dbReference type="ARBA" id="ARBA00023128"/>
    </source>
</evidence>
<keyword evidence="3" id="KW-0689">Ribosomal protein</keyword>
<comment type="caution">
    <text evidence="9">The sequence shown here is derived from an EMBL/GenBank/DDBJ whole genome shotgun (WGS) entry which is preliminary data.</text>
</comment>